<feature type="active site" description="Proton acceptor" evidence="2">
    <location>
        <position position="190"/>
    </location>
</feature>
<name>A0A1C6STB5_9ACTN</name>
<gene>
    <name evidence="5" type="ORF">GA0070616_4546</name>
</gene>
<evidence type="ECO:0000256" key="2">
    <source>
        <dbReference type="PIRSR" id="PIRSR000390-1"/>
    </source>
</evidence>
<protein>
    <submittedName>
        <fullName evidence="5">dTDP-4-amino-4,6-dideoxygalactose transaminase</fullName>
    </submittedName>
</protein>
<dbReference type="Gene3D" id="3.90.1150.10">
    <property type="entry name" value="Aspartate Aminotransferase, domain 1"/>
    <property type="match status" value="1"/>
</dbReference>
<organism evidence="5 6">
    <name type="scientific">Micromonospora nigra</name>
    <dbReference type="NCBI Taxonomy" id="145857"/>
    <lineage>
        <taxon>Bacteria</taxon>
        <taxon>Bacillati</taxon>
        <taxon>Actinomycetota</taxon>
        <taxon>Actinomycetes</taxon>
        <taxon>Micromonosporales</taxon>
        <taxon>Micromonosporaceae</taxon>
        <taxon>Micromonospora</taxon>
    </lineage>
</organism>
<proteinExistence type="inferred from homology"/>
<dbReference type="SUPFAM" id="SSF53383">
    <property type="entry name" value="PLP-dependent transferases"/>
    <property type="match status" value="1"/>
</dbReference>
<dbReference type="GO" id="GO:0030170">
    <property type="term" value="F:pyridoxal phosphate binding"/>
    <property type="evidence" value="ECO:0007669"/>
    <property type="project" value="TreeGrafter"/>
</dbReference>
<evidence type="ECO:0000313" key="5">
    <source>
        <dbReference type="EMBL" id="SCL32761.1"/>
    </source>
</evidence>
<dbReference type="Gene3D" id="3.40.640.10">
    <property type="entry name" value="Type I PLP-dependent aspartate aminotransferase-like (Major domain)"/>
    <property type="match status" value="1"/>
</dbReference>
<evidence type="ECO:0000256" key="1">
    <source>
        <dbReference type="ARBA" id="ARBA00001933"/>
    </source>
</evidence>
<dbReference type="Pfam" id="PF01041">
    <property type="entry name" value="DegT_DnrJ_EryC1"/>
    <property type="match status" value="1"/>
</dbReference>
<dbReference type="RefSeq" id="WP_091086656.1">
    <property type="nucleotide sequence ID" value="NZ_FMHT01000003.1"/>
</dbReference>
<dbReference type="AlphaFoldDB" id="A0A1C6STB5"/>
<keyword evidence="3 4" id="KW-0663">Pyridoxal phosphate</keyword>
<dbReference type="PANTHER" id="PTHR30244:SF34">
    <property type="entry name" value="DTDP-4-AMINO-4,6-DIDEOXYGALACTOSE TRANSAMINASE"/>
    <property type="match status" value="1"/>
</dbReference>
<evidence type="ECO:0000256" key="4">
    <source>
        <dbReference type="RuleBase" id="RU004508"/>
    </source>
</evidence>
<sequence length="382" mass="40304">MSGVIHLSAPDVGPLEEAYLIAALRSGWVAPVGPDLDAFEREVAARVGTRGAVAVSSGTAALHLALLGLGVGPEDVVLVPTLTFVATANAVRYTGARPVFVDCDPHTGNIDVALVAEVLHRLRSRGERVGAVIPVDMLGSCADYPALLPVCAAADVPVVEDAAEALGATHLGRPAGSFGRVAALSFNGNKIMTTSGGGMLVGDDVALLDRARHLSTQAREPVPHYEHRETGYNYRLSNLLAALGRAQLLRLDGMIDRRRRLRDRYAKLFAPVPGVDLIGAEDTGSNCWLTSIRVDRHRSGWCAADLAAHLAARDIETRPVWKPMHLQPAYADAECLLTGAAERLFADGLTLPSGSVLGEREVTAVLSAIDEFLTARTGAPAA</sequence>
<feature type="modified residue" description="N6-(pyridoxal phosphate)lysine" evidence="3">
    <location>
        <position position="190"/>
    </location>
</feature>
<comment type="cofactor">
    <cofactor evidence="1">
        <name>pyridoxal 5'-phosphate</name>
        <dbReference type="ChEBI" id="CHEBI:597326"/>
    </cofactor>
</comment>
<dbReference type="InterPro" id="IPR015422">
    <property type="entry name" value="PyrdxlP-dep_Trfase_small"/>
</dbReference>
<evidence type="ECO:0000256" key="3">
    <source>
        <dbReference type="PIRSR" id="PIRSR000390-2"/>
    </source>
</evidence>
<dbReference type="STRING" id="145857.GA0070616_4546"/>
<dbReference type="OrthoDB" id="5342089at2"/>
<dbReference type="InterPro" id="IPR015424">
    <property type="entry name" value="PyrdxlP-dep_Trfase"/>
</dbReference>
<dbReference type="PANTHER" id="PTHR30244">
    <property type="entry name" value="TRANSAMINASE"/>
    <property type="match status" value="1"/>
</dbReference>
<accession>A0A1C6STB5</accession>
<dbReference type="InterPro" id="IPR015421">
    <property type="entry name" value="PyrdxlP-dep_Trfase_major"/>
</dbReference>
<dbReference type="GO" id="GO:0000271">
    <property type="term" value="P:polysaccharide biosynthetic process"/>
    <property type="evidence" value="ECO:0007669"/>
    <property type="project" value="TreeGrafter"/>
</dbReference>
<dbReference type="GO" id="GO:0008483">
    <property type="term" value="F:transaminase activity"/>
    <property type="evidence" value="ECO:0007669"/>
    <property type="project" value="TreeGrafter"/>
</dbReference>
<dbReference type="InterPro" id="IPR000653">
    <property type="entry name" value="DegT/StrS_aminotransferase"/>
</dbReference>
<evidence type="ECO:0000313" key="6">
    <source>
        <dbReference type="Proteomes" id="UP000199699"/>
    </source>
</evidence>
<dbReference type="EMBL" id="FMHT01000003">
    <property type="protein sequence ID" value="SCL32761.1"/>
    <property type="molecule type" value="Genomic_DNA"/>
</dbReference>
<dbReference type="PIRSF" id="PIRSF000390">
    <property type="entry name" value="PLP_StrS"/>
    <property type="match status" value="1"/>
</dbReference>
<reference evidence="5 6" key="1">
    <citation type="submission" date="2016-06" db="EMBL/GenBank/DDBJ databases">
        <authorList>
            <person name="Kjaerup R.B."/>
            <person name="Dalgaard T.S."/>
            <person name="Juul-Madsen H.R."/>
        </authorList>
    </citation>
    <scope>NUCLEOTIDE SEQUENCE [LARGE SCALE GENOMIC DNA]</scope>
    <source>
        <strain evidence="5 6">DSM 43818</strain>
    </source>
</reference>
<dbReference type="CDD" id="cd00616">
    <property type="entry name" value="AHBA_syn"/>
    <property type="match status" value="1"/>
</dbReference>
<dbReference type="Proteomes" id="UP000199699">
    <property type="component" value="Unassembled WGS sequence"/>
</dbReference>
<comment type="similarity">
    <text evidence="4">Belongs to the DegT/DnrJ/EryC1 family.</text>
</comment>
<keyword evidence="6" id="KW-1185">Reference proteome</keyword>